<keyword evidence="2" id="KW-1185">Reference proteome</keyword>
<keyword evidence="1" id="KW-0808">Transferase</keyword>
<gene>
    <name evidence="1" type="ORF">SAMN02745977_02289</name>
</gene>
<accession>A0A1H8KAC1</accession>
<organism evidence="1 2">
    <name type="scientific">Brachymonas denitrificans DSM 15123</name>
    <dbReference type="NCBI Taxonomy" id="1121117"/>
    <lineage>
        <taxon>Bacteria</taxon>
        <taxon>Pseudomonadati</taxon>
        <taxon>Pseudomonadota</taxon>
        <taxon>Betaproteobacteria</taxon>
        <taxon>Burkholderiales</taxon>
        <taxon>Comamonadaceae</taxon>
        <taxon>Brachymonas</taxon>
    </lineage>
</organism>
<dbReference type="AlphaFoldDB" id="A0A1H8KAC1"/>
<reference evidence="1 2" key="1">
    <citation type="submission" date="2016-10" db="EMBL/GenBank/DDBJ databases">
        <authorList>
            <person name="de Groot N.N."/>
        </authorList>
    </citation>
    <scope>NUCLEOTIDE SEQUENCE [LARGE SCALE GENOMIC DNA]</scope>
    <source>
        <strain evidence="1 2">DSM 15123</strain>
    </source>
</reference>
<dbReference type="EMBL" id="FOCW01000010">
    <property type="protein sequence ID" value="SEN89959.1"/>
    <property type="molecule type" value="Genomic_DNA"/>
</dbReference>
<sequence length="70" mass="7567">MDRALAELRRLGASGCVVLGDPSYYSRFGFKAEPTLLLPGVPEEYFLAIVFNGSPPSGKVSYHDAFSAKV</sequence>
<protein>
    <submittedName>
        <fullName evidence="1">Putative acetyltransferase</fullName>
    </submittedName>
</protein>
<evidence type="ECO:0000313" key="1">
    <source>
        <dbReference type="EMBL" id="SEN89959.1"/>
    </source>
</evidence>
<evidence type="ECO:0000313" key="2">
    <source>
        <dbReference type="Proteomes" id="UP000199531"/>
    </source>
</evidence>
<dbReference type="STRING" id="1121117.SAMN02745977_02289"/>
<proteinExistence type="predicted"/>
<name>A0A1H8KAC1_9BURK</name>
<dbReference type="GO" id="GO:0016740">
    <property type="term" value="F:transferase activity"/>
    <property type="evidence" value="ECO:0007669"/>
    <property type="project" value="UniProtKB-KW"/>
</dbReference>
<dbReference type="SUPFAM" id="SSF55729">
    <property type="entry name" value="Acyl-CoA N-acyltransferases (Nat)"/>
    <property type="match status" value="1"/>
</dbReference>
<dbReference type="Proteomes" id="UP000199531">
    <property type="component" value="Unassembled WGS sequence"/>
</dbReference>
<dbReference type="InterPro" id="IPR016181">
    <property type="entry name" value="Acyl_CoA_acyltransferase"/>
</dbReference>
<dbReference type="Gene3D" id="3.40.630.30">
    <property type="match status" value="1"/>
</dbReference>